<dbReference type="OrthoDB" id="9785345at2"/>
<keyword evidence="4" id="KW-1185">Reference proteome</keyword>
<feature type="region of interest" description="Disordered" evidence="1">
    <location>
        <begin position="327"/>
        <end position="403"/>
    </location>
</feature>
<evidence type="ECO:0000313" key="4">
    <source>
        <dbReference type="Proteomes" id="UP000429229"/>
    </source>
</evidence>
<comment type="caution">
    <text evidence="3">The sequence shown here is derived from an EMBL/GenBank/DDBJ whole genome shotgun (WGS) entry which is preliminary data.</text>
</comment>
<name>A0A6I4U3D1_9SPHN</name>
<dbReference type="Gene3D" id="1.10.10.2520">
    <property type="entry name" value="Cell wall hydrolase SleB, domain 1"/>
    <property type="match status" value="1"/>
</dbReference>
<protein>
    <submittedName>
        <fullName evidence="3">Cell wall hydrolase</fullName>
    </submittedName>
</protein>
<organism evidence="3 4">
    <name type="scientific">Alteriqipengyuania halimionae</name>
    <dbReference type="NCBI Taxonomy" id="1926630"/>
    <lineage>
        <taxon>Bacteria</taxon>
        <taxon>Pseudomonadati</taxon>
        <taxon>Pseudomonadota</taxon>
        <taxon>Alphaproteobacteria</taxon>
        <taxon>Sphingomonadales</taxon>
        <taxon>Erythrobacteraceae</taxon>
        <taxon>Alteriqipengyuania</taxon>
    </lineage>
</organism>
<proteinExistence type="predicted"/>
<dbReference type="AlphaFoldDB" id="A0A6I4U3D1"/>
<dbReference type="InterPro" id="IPR042047">
    <property type="entry name" value="SleB_dom1"/>
</dbReference>
<dbReference type="Pfam" id="PF07486">
    <property type="entry name" value="Hydrolase_2"/>
    <property type="match status" value="1"/>
</dbReference>
<dbReference type="Proteomes" id="UP000429229">
    <property type="component" value="Unassembled WGS sequence"/>
</dbReference>
<gene>
    <name evidence="3" type="ORF">GRI68_06595</name>
</gene>
<feature type="domain" description="Cell wall hydrolase SleB" evidence="2">
    <location>
        <begin position="181"/>
        <end position="290"/>
    </location>
</feature>
<keyword evidence="3" id="KW-0378">Hydrolase</keyword>
<feature type="compositionally biased region" description="Basic and acidic residues" evidence="1">
    <location>
        <begin position="388"/>
        <end position="403"/>
    </location>
</feature>
<dbReference type="GO" id="GO:0016787">
    <property type="term" value="F:hydrolase activity"/>
    <property type="evidence" value="ECO:0007669"/>
    <property type="project" value="UniProtKB-KW"/>
</dbReference>
<sequence length="403" mass="42899">MTLRRPIGALAEWHKTLRITVAGWWLVKPNALRTGCMERRVTGPSDRMDIAKHRAEIAARRKARRRIDPRWGLAALGAIALPALAATTDFSLRWGDVARIPAGGNGPVVARMPFERAGWNFPGSAYYYLEADSVLAPVAGSETPTDAPSAIATAFRRAGSTQDQQRALTCLAQAVYYEAASESDSGQEAVAQVVLNRVKHTSWPSSVCGVVYQGSSRRTGCQFSFTCDGSLARKPSRRGWDKALRFARAALGGYVHAPAGLATHYHTLAVNPYWAPKLVPLTVIGAHRFYVLPGTAGTGGAFAARYRGDEPTVAAVRARDPEIVDPVDTLPAAAPSPGASAVPATSDSGGRGPTDRLPPAPQAIEQGAPGASPSPKSDRLPGGGSVRPEYRDSGKWREKSTDD</sequence>
<reference evidence="3 4" key="1">
    <citation type="submission" date="2019-12" db="EMBL/GenBank/DDBJ databases">
        <title>Genomic-based taxomic classification of the family Erythrobacteraceae.</title>
        <authorList>
            <person name="Xu L."/>
        </authorList>
    </citation>
    <scope>NUCLEOTIDE SEQUENCE [LARGE SCALE GENOMIC DNA]</scope>
    <source>
        <strain evidence="3 4">LMG 29519</strain>
    </source>
</reference>
<accession>A0A6I4U3D1</accession>
<evidence type="ECO:0000256" key="1">
    <source>
        <dbReference type="SAM" id="MobiDB-lite"/>
    </source>
</evidence>
<evidence type="ECO:0000313" key="3">
    <source>
        <dbReference type="EMBL" id="MXP09844.1"/>
    </source>
</evidence>
<evidence type="ECO:0000259" key="2">
    <source>
        <dbReference type="Pfam" id="PF07486"/>
    </source>
</evidence>
<dbReference type="EMBL" id="WTYR01000001">
    <property type="protein sequence ID" value="MXP09844.1"/>
    <property type="molecule type" value="Genomic_DNA"/>
</dbReference>
<dbReference type="InterPro" id="IPR011105">
    <property type="entry name" value="Cell_wall_hydrolase_SleB"/>
</dbReference>
<feature type="compositionally biased region" description="Low complexity" evidence="1">
    <location>
        <begin position="331"/>
        <end position="344"/>
    </location>
</feature>